<comment type="caution">
    <text evidence="1">The sequence shown here is derived from an EMBL/GenBank/DDBJ whole genome shotgun (WGS) entry which is preliminary data.</text>
</comment>
<dbReference type="Proteomes" id="UP000789901">
    <property type="component" value="Unassembled WGS sequence"/>
</dbReference>
<accession>A0ABM8W3A9</accession>
<keyword evidence="2" id="KW-1185">Reference proteome</keyword>
<sequence length="166" mass="19693">NEMNINTSENENKENKKALIRLFVLERPGIGLLTFVKRNFIDFLNDIKEFCQQKSKPDDNENSPALSKAAFISSVTLYNAPNFTNTMDWKLKFDCILELYFRGQQETECWEYSLWEKNWRVNLNDIGKEKLDVSCESCFVEKLRYMVYFTTWNKIIDWCIADNNPN</sequence>
<evidence type="ECO:0000313" key="2">
    <source>
        <dbReference type="Proteomes" id="UP000789901"/>
    </source>
</evidence>
<protein>
    <submittedName>
        <fullName evidence="1">30219_t:CDS:1</fullName>
    </submittedName>
</protein>
<dbReference type="EMBL" id="CAJVQB010000933">
    <property type="protein sequence ID" value="CAG8513940.1"/>
    <property type="molecule type" value="Genomic_DNA"/>
</dbReference>
<proteinExistence type="predicted"/>
<evidence type="ECO:0000313" key="1">
    <source>
        <dbReference type="EMBL" id="CAG8513940.1"/>
    </source>
</evidence>
<gene>
    <name evidence="1" type="ORF">GMARGA_LOCUS2822</name>
</gene>
<name>A0ABM8W3A9_GIGMA</name>
<feature type="non-terminal residue" evidence="1">
    <location>
        <position position="1"/>
    </location>
</feature>
<reference evidence="1 2" key="1">
    <citation type="submission" date="2021-06" db="EMBL/GenBank/DDBJ databases">
        <authorList>
            <person name="Kallberg Y."/>
            <person name="Tangrot J."/>
            <person name="Rosling A."/>
        </authorList>
    </citation>
    <scope>NUCLEOTIDE SEQUENCE [LARGE SCALE GENOMIC DNA]</scope>
    <source>
        <strain evidence="1 2">120-4 pot B 10/14</strain>
    </source>
</reference>
<organism evidence="1 2">
    <name type="scientific">Gigaspora margarita</name>
    <dbReference type="NCBI Taxonomy" id="4874"/>
    <lineage>
        <taxon>Eukaryota</taxon>
        <taxon>Fungi</taxon>
        <taxon>Fungi incertae sedis</taxon>
        <taxon>Mucoromycota</taxon>
        <taxon>Glomeromycotina</taxon>
        <taxon>Glomeromycetes</taxon>
        <taxon>Diversisporales</taxon>
        <taxon>Gigasporaceae</taxon>
        <taxon>Gigaspora</taxon>
    </lineage>
</organism>